<dbReference type="EMBL" id="JAKZGP010000001">
    <property type="protein sequence ID" value="MCH7407766.1"/>
    <property type="molecule type" value="Genomic_DNA"/>
</dbReference>
<evidence type="ECO:0000313" key="1">
    <source>
        <dbReference type="EMBL" id="MCH7407766.1"/>
    </source>
</evidence>
<reference evidence="1" key="1">
    <citation type="submission" date="2022-03" db="EMBL/GenBank/DDBJ databases">
        <title>De novo assembled genomes of Belliella spp. (Cyclobacteriaceae) strains.</title>
        <authorList>
            <person name="Szabo A."/>
            <person name="Korponai K."/>
            <person name="Felfoldi T."/>
        </authorList>
    </citation>
    <scope>NUCLEOTIDE SEQUENCE</scope>
    <source>
        <strain evidence="1">DSM 111904</strain>
    </source>
</reference>
<comment type="caution">
    <text evidence="1">The sequence shown here is derived from an EMBL/GenBank/DDBJ whole genome shotgun (WGS) entry which is preliminary data.</text>
</comment>
<proteinExistence type="predicted"/>
<protein>
    <submittedName>
        <fullName evidence="1">Uncharacterized protein</fullName>
    </submittedName>
</protein>
<organism evidence="1 2">
    <name type="scientific">Belliella filtrata</name>
    <dbReference type="NCBI Taxonomy" id="2923435"/>
    <lineage>
        <taxon>Bacteria</taxon>
        <taxon>Pseudomonadati</taxon>
        <taxon>Bacteroidota</taxon>
        <taxon>Cytophagia</taxon>
        <taxon>Cytophagales</taxon>
        <taxon>Cyclobacteriaceae</taxon>
        <taxon>Belliella</taxon>
    </lineage>
</organism>
<sequence>MIQGHLQAKRKSICKEIIQSIIHWARGQTYTMQLICNFLYSQCQDVKMTDVERVKADILGQQQAIFVNFPKMFNKTQWKAFQAIAKEEPLQNPLSKDFINKYRLGRQAR</sequence>
<dbReference type="Proteomes" id="UP001165489">
    <property type="component" value="Unassembled WGS sequence"/>
</dbReference>
<gene>
    <name evidence="1" type="ORF">MM239_00035</name>
</gene>
<evidence type="ECO:0000313" key="2">
    <source>
        <dbReference type="Proteomes" id="UP001165489"/>
    </source>
</evidence>
<keyword evidence="2" id="KW-1185">Reference proteome</keyword>
<dbReference type="RefSeq" id="WP_241345711.1">
    <property type="nucleotide sequence ID" value="NZ_JAKZGP010000001.1"/>
</dbReference>
<accession>A0ABS9UUD1</accession>
<name>A0ABS9UUD1_9BACT</name>